<dbReference type="Proteomes" id="UP001465755">
    <property type="component" value="Unassembled WGS sequence"/>
</dbReference>
<protein>
    <recommendedName>
        <fullName evidence="2">HECT-type E3 ubiquitin transferase</fullName>
        <ecNumber evidence="2">2.3.2.26</ecNumber>
    </recommendedName>
</protein>
<reference evidence="7 8" key="1">
    <citation type="journal article" date="2024" name="Nat. Commun.">
        <title>Phylogenomics reveals the evolutionary origins of lichenization in chlorophyte algae.</title>
        <authorList>
            <person name="Puginier C."/>
            <person name="Libourel C."/>
            <person name="Otte J."/>
            <person name="Skaloud P."/>
            <person name="Haon M."/>
            <person name="Grisel S."/>
            <person name="Petersen M."/>
            <person name="Berrin J.G."/>
            <person name="Delaux P.M."/>
            <person name="Dal Grande F."/>
            <person name="Keller J."/>
        </authorList>
    </citation>
    <scope>NUCLEOTIDE SEQUENCE [LARGE SCALE GENOMIC DNA]</scope>
    <source>
        <strain evidence="7 8">SAG 2036</strain>
    </source>
</reference>
<dbReference type="Gene3D" id="3.30.2160.10">
    <property type="entry name" value="Hect, E3 ligase catalytic domain"/>
    <property type="match status" value="1"/>
</dbReference>
<dbReference type="PROSITE" id="PS50237">
    <property type="entry name" value="HECT"/>
    <property type="match status" value="1"/>
</dbReference>
<dbReference type="FunFam" id="3.30.2410.10:FF:000003">
    <property type="entry name" value="probable E3 ubiquitin-protein ligase HERC4 isoform X1"/>
    <property type="match status" value="1"/>
</dbReference>
<dbReference type="AlphaFoldDB" id="A0AAW1NUJ4"/>
<evidence type="ECO:0000256" key="5">
    <source>
        <dbReference type="PROSITE-ProRule" id="PRU00104"/>
    </source>
</evidence>
<dbReference type="PANTHER" id="PTHR45700:SF8">
    <property type="entry name" value="HECT-TYPE E3 UBIQUITIN TRANSFERASE"/>
    <property type="match status" value="1"/>
</dbReference>
<dbReference type="EC" id="2.3.2.26" evidence="2"/>
<dbReference type="Gene3D" id="3.90.1750.10">
    <property type="entry name" value="Hect, E3 ligase catalytic domains"/>
    <property type="match status" value="1"/>
</dbReference>
<accession>A0AAW1NUJ4</accession>
<dbReference type="Pfam" id="PF00632">
    <property type="entry name" value="HECT"/>
    <property type="match status" value="1"/>
</dbReference>
<evidence type="ECO:0000313" key="7">
    <source>
        <dbReference type="EMBL" id="KAK9795199.1"/>
    </source>
</evidence>
<comment type="caution">
    <text evidence="7">The sequence shown here is derived from an EMBL/GenBank/DDBJ whole genome shotgun (WGS) entry which is preliminary data.</text>
</comment>
<evidence type="ECO:0000256" key="2">
    <source>
        <dbReference type="ARBA" id="ARBA00012485"/>
    </source>
</evidence>
<name>A0AAW1NUJ4_9CHLO</name>
<feature type="domain" description="HECT" evidence="6">
    <location>
        <begin position="4"/>
        <end position="334"/>
    </location>
</feature>
<dbReference type="EMBL" id="JALJOQ010000131">
    <property type="protein sequence ID" value="KAK9795199.1"/>
    <property type="molecule type" value="Genomic_DNA"/>
</dbReference>
<evidence type="ECO:0000256" key="3">
    <source>
        <dbReference type="ARBA" id="ARBA00022679"/>
    </source>
</evidence>
<dbReference type="InterPro" id="IPR035983">
    <property type="entry name" value="Hect_E3_ubiquitin_ligase"/>
</dbReference>
<feature type="active site" description="Glycyl thioester intermediate" evidence="5">
    <location>
        <position position="302"/>
    </location>
</feature>
<dbReference type="SMART" id="SM00119">
    <property type="entry name" value="HECTc"/>
    <property type="match status" value="1"/>
</dbReference>
<sequence length="334" mass="37805">MQPPAGTLKFPLRVKFADEDGVDEGGIAKELFQLLMRQLFDPGYGMFVMHETTRLYWFRSSSMDFRMEFELVGTLLALAIYNGHTLELPFPLVIYRKLLGKEATFADLQDVHPEIHDSLAKLFDMGRDEVASLQLTFQVEQEGEFGAANHLIDLVPDGGNCPVTSYNAREYADKYAQHLLSTSIAPQFNAFREGFRKLCAGPGIARFRPEELEQLVCGSRDLDFVELESACHYEDGFTSTSEVIRWFWEVAHSLPETAKRKLLGFITGSDRVPVDGLRNLKPPFTISRNGDHSERLPTAHTCFNHLLLPAYRNKEAVQKRLELAINNAEGFGLR</sequence>
<dbReference type="GO" id="GO:0061630">
    <property type="term" value="F:ubiquitin protein ligase activity"/>
    <property type="evidence" value="ECO:0007669"/>
    <property type="project" value="UniProtKB-EC"/>
</dbReference>
<keyword evidence="4 5" id="KW-0833">Ubl conjugation pathway</keyword>
<gene>
    <name evidence="7" type="ORF">WJX73_005563</name>
</gene>
<evidence type="ECO:0000256" key="1">
    <source>
        <dbReference type="ARBA" id="ARBA00000885"/>
    </source>
</evidence>
<proteinExistence type="predicted"/>
<organism evidence="7 8">
    <name type="scientific">Symbiochloris irregularis</name>
    <dbReference type="NCBI Taxonomy" id="706552"/>
    <lineage>
        <taxon>Eukaryota</taxon>
        <taxon>Viridiplantae</taxon>
        <taxon>Chlorophyta</taxon>
        <taxon>core chlorophytes</taxon>
        <taxon>Trebouxiophyceae</taxon>
        <taxon>Trebouxiales</taxon>
        <taxon>Trebouxiaceae</taxon>
        <taxon>Symbiochloris</taxon>
    </lineage>
</organism>
<evidence type="ECO:0000259" key="6">
    <source>
        <dbReference type="PROSITE" id="PS50237"/>
    </source>
</evidence>
<dbReference type="Gene3D" id="3.30.2410.10">
    <property type="entry name" value="Hect, E3 ligase catalytic domain"/>
    <property type="match status" value="1"/>
</dbReference>
<dbReference type="CDD" id="cd00078">
    <property type="entry name" value="HECTc"/>
    <property type="match status" value="1"/>
</dbReference>
<dbReference type="InterPro" id="IPR044611">
    <property type="entry name" value="E3A/B/C-like"/>
</dbReference>
<dbReference type="SUPFAM" id="SSF56204">
    <property type="entry name" value="Hect, E3 ligase catalytic domain"/>
    <property type="match status" value="1"/>
</dbReference>
<dbReference type="GO" id="GO:0000209">
    <property type="term" value="P:protein polyubiquitination"/>
    <property type="evidence" value="ECO:0007669"/>
    <property type="project" value="InterPro"/>
</dbReference>
<evidence type="ECO:0000256" key="4">
    <source>
        <dbReference type="ARBA" id="ARBA00022786"/>
    </source>
</evidence>
<comment type="catalytic activity">
    <reaction evidence="1">
        <text>S-ubiquitinyl-[E2 ubiquitin-conjugating enzyme]-L-cysteine + [acceptor protein]-L-lysine = [E2 ubiquitin-conjugating enzyme]-L-cysteine + N(6)-ubiquitinyl-[acceptor protein]-L-lysine.</text>
        <dbReference type="EC" id="2.3.2.26"/>
    </reaction>
</comment>
<keyword evidence="3" id="KW-0808">Transferase</keyword>
<evidence type="ECO:0000313" key="8">
    <source>
        <dbReference type="Proteomes" id="UP001465755"/>
    </source>
</evidence>
<keyword evidence="8" id="KW-1185">Reference proteome</keyword>
<dbReference type="PANTHER" id="PTHR45700">
    <property type="entry name" value="UBIQUITIN-PROTEIN LIGASE E3C"/>
    <property type="match status" value="1"/>
</dbReference>
<dbReference type="InterPro" id="IPR000569">
    <property type="entry name" value="HECT_dom"/>
</dbReference>